<feature type="region of interest" description="Disordered" evidence="4">
    <location>
        <begin position="409"/>
        <end position="481"/>
    </location>
</feature>
<feature type="compositionally biased region" description="Gly residues" evidence="4">
    <location>
        <begin position="349"/>
        <end position="359"/>
    </location>
</feature>
<dbReference type="EMBL" id="JALLAZ020000358">
    <property type="protein sequence ID" value="KAL3797194.1"/>
    <property type="molecule type" value="Genomic_DNA"/>
</dbReference>
<keyword evidence="7" id="KW-1185">Reference proteome</keyword>
<reference evidence="6 7" key="1">
    <citation type="submission" date="2024-10" db="EMBL/GenBank/DDBJ databases">
        <title>Updated reference genomes for cyclostephanoid diatoms.</title>
        <authorList>
            <person name="Roberts W.R."/>
            <person name="Alverson A.J."/>
        </authorList>
    </citation>
    <scope>NUCLEOTIDE SEQUENCE [LARGE SCALE GENOMIC DNA]</scope>
    <source>
        <strain evidence="6 7">AJA276-08</strain>
    </source>
</reference>
<name>A0ABD3QAZ6_9STRA</name>
<feature type="compositionally biased region" description="Low complexity" evidence="4">
    <location>
        <begin position="319"/>
        <end position="332"/>
    </location>
</feature>
<feature type="compositionally biased region" description="Basic and acidic residues" evidence="4">
    <location>
        <begin position="210"/>
        <end position="220"/>
    </location>
</feature>
<keyword evidence="3" id="KW-0648">Protein biosynthesis</keyword>
<evidence type="ECO:0000259" key="5">
    <source>
        <dbReference type="PROSITE" id="PS51366"/>
    </source>
</evidence>
<dbReference type="PANTHER" id="PTHR23253:SF9">
    <property type="entry name" value="EUKARYOTIC TRANSLATION INITIATION FACTOR 4 GAMMA 2"/>
    <property type="match status" value="1"/>
</dbReference>
<feature type="compositionally biased region" description="Low complexity" evidence="4">
    <location>
        <begin position="63"/>
        <end position="77"/>
    </location>
</feature>
<protein>
    <recommendedName>
        <fullName evidence="5">MI domain-containing protein</fullName>
    </recommendedName>
</protein>
<evidence type="ECO:0000256" key="1">
    <source>
        <dbReference type="ARBA" id="ARBA00005775"/>
    </source>
</evidence>
<dbReference type="InterPro" id="IPR003890">
    <property type="entry name" value="MIF4G-like_typ-3"/>
</dbReference>
<dbReference type="SMART" id="SM00543">
    <property type="entry name" value="MIF4G"/>
    <property type="match status" value="1"/>
</dbReference>
<sequence length="1088" mass="117061">MPAHKKAPKELAKQLHADAKEFVPSSATAAAWKPNNEAPKSAVAAASSESSMSGKTPLVKNGASSDKSASAKLASADVVKYGAKAPPAKNGVNSGKTAAAKPSAVESLKQAPQAPPAKTGENSDKPPVSVHSAAEAAKQAPKTPTPSAWGSKPSEAIKMAGPIRPQQKPEVQKQHQNHAPSEATKKAGPNKPQHKPEVQQRQQQPNAGRGGRDGGRDKATKKAGPNKPQHKPEVQQRQQQPNAGRGGRDGGRDSGRQASDRSDKKHEQGGGVAPPGNSWARAAAKGGGKKDAEGQRGRQSKPRGGTASSGEHGGDENNPPASSWARAAAKPGAGRGKEEDDHRGRQSQSGGGVISGGEQGGDENNPNWSRAKAVPLDLLRPGEGKSDAEKAVKRIDVDGLLEMRLKYVSPPSSWEGDDATKPPAACLWDSPSRISDIEEASTAPRIGGDVSLREKSKRGGGQGGKSNPNDTAPPLEECKPLDVNDETRWKAKVMDGGKEAQAEEADGKDEILRKAMLILNKLSMTKFDKLSDEFISCGIGRDIECLTGAVGLIVNYAQEQQHFSSMYARLCLKLANTPMEGIDDGAKKGKKFKKILLERCQTEFETDTSTKIKEATRGMTDTEEIEYHSNLIKKHYLGHMRFIGELYKGELISIKIMIRCLPALLKGENEESSDDIDEEKIACFTKLMTVIGSSLELQSEAMKVDGKADVADSLADCWKTVEIMARENKKDGPTVSNRIKFMLQDLLEMKENGWVTRRKEETAKTLSQIHKEVANEERAAARRIPSSGSIRGVSKGSMRRGASSGDVRVIDKTQDKPQVDEDGFVSVAAFKGRSVSMTALQRSQSEGFQKYTTRGSTVLSTPEGHASQGKFSVLNTSDSRRKSKNESSDKAEVIKPEITYPSVNVCGTKAKLILKEYLAGGDTDDAVLSIHELVGAGSEGSFERGTEVVKSAVLSVLEMRQEDVDKFLVVFLRCAKEEKIEREAFVSGLNDPLEYLSDVAIDAPLAIPHLASIVAELVKADVVPFDFLLNSPDYFRTDQNAANFGAKIMKKIGGEAFLSDDYTVVIEKLMTDDDRRKYSSAIDLIAEA</sequence>
<feature type="domain" description="MI" evidence="5">
    <location>
        <begin position="905"/>
        <end position="1033"/>
    </location>
</feature>
<evidence type="ECO:0000313" key="6">
    <source>
        <dbReference type="EMBL" id="KAL3797194.1"/>
    </source>
</evidence>
<dbReference type="Pfam" id="PF02854">
    <property type="entry name" value="MIF4G"/>
    <property type="match status" value="1"/>
</dbReference>
<organism evidence="6 7">
    <name type="scientific">Stephanodiscus triporus</name>
    <dbReference type="NCBI Taxonomy" id="2934178"/>
    <lineage>
        <taxon>Eukaryota</taxon>
        <taxon>Sar</taxon>
        <taxon>Stramenopiles</taxon>
        <taxon>Ochrophyta</taxon>
        <taxon>Bacillariophyta</taxon>
        <taxon>Coscinodiscophyceae</taxon>
        <taxon>Thalassiosirophycidae</taxon>
        <taxon>Stephanodiscales</taxon>
        <taxon>Stephanodiscaceae</taxon>
        <taxon>Stephanodiscus</taxon>
    </lineage>
</organism>
<feature type="compositionally biased region" description="Basic and acidic residues" evidence="4">
    <location>
        <begin position="380"/>
        <end position="391"/>
    </location>
</feature>
<evidence type="ECO:0000313" key="7">
    <source>
        <dbReference type="Proteomes" id="UP001530315"/>
    </source>
</evidence>
<proteinExistence type="inferred from homology"/>
<gene>
    <name evidence="6" type="ORF">ACHAW5_006056</name>
</gene>
<feature type="region of interest" description="Disordered" evidence="4">
    <location>
        <begin position="777"/>
        <end position="805"/>
    </location>
</feature>
<dbReference type="GO" id="GO:0003743">
    <property type="term" value="F:translation initiation factor activity"/>
    <property type="evidence" value="ECO:0007669"/>
    <property type="project" value="UniProtKB-KW"/>
</dbReference>
<feature type="compositionally biased region" description="Basic and acidic residues" evidence="4">
    <location>
        <begin position="878"/>
        <end position="891"/>
    </location>
</feature>
<keyword evidence="2" id="KW-0396">Initiation factor</keyword>
<dbReference type="InterPro" id="IPR016024">
    <property type="entry name" value="ARM-type_fold"/>
</dbReference>
<comment type="similarity">
    <text evidence="1">Belongs to the eukaryotic initiation factor 4G family.</text>
</comment>
<feature type="region of interest" description="Disordered" evidence="4">
    <location>
        <begin position="26"/>
        <end position="391"/>
    </location>
</feature>
<evidence type="ECO:0000256" key="2">
    <source>
        <dbReference type="ARBA" id="ARBA00022540"/>
    </source>
</evidence>
<feature type="compositionally biased region" description="Basic and acidic residues" evidence="4">
    <location>
        <begin position="246"/>
        <end position="268"/>
    </location>
</feature>
<feature type="compositionally biased region" description="Basic and acidic residues" evidence="4">
    <location>
        <begin position="335"/>
        <end position="344"/>
    </location>
</feature>
<dbReference type="PROSITE" id="PS51366">
    <property type="entry name" value="MI"/>
    <property type="match status" value="1"/>
</dbReference>
<dbReference type="Pfam" id="PF02847">
    <property type="entry name" value="MA3"/>
    <property type="match status" value="1"/>
</dbReference>
<feature type="region of interest" description="Disordered" evidence="4">
    <location>
        <begin position="856"/>
        <end position="891"/>
    </location>
</feature>
<dbReference type="SUPFAM" id="SSF48371">
    <property type="entry name" value="ARM repeat"/>
    <property type="match status" value="2"/>
</dbReference>
<accession>A0ABD3QAZ6</accession>
<evidence type="ECO:0000256" key="4">
    <source>
        <dbReference type="SAM" id="MobiDB-lite"/>
    </source>
</evidence>
<comment type="caution">
    <text evidence="6">The sequence shown here is derived from an EMBL/GenBank/DDBJ whole genome shotgun (WGS) entry which is preliminary data.</text>
</comment>
<feature type="compositionally biased region" description="Low complexity" evidence="4">
    <location>
        <begin position="38"/>
        <end position="53"/>
    </location>
</feature>
<dbReference type="PANTHER" id="PTHR23253">
    <property type="entry name" value="EUKARYOTIC TRANSLATION INITIATION FACTOR 4 GAMMA"/>
    <property type="match status" value="1"/>
</dbReference>
<dbReference type="SMART" id="SM00544">
    <property type="entry name" value="MA3"/>
    <property type="match status" value="1"/>
</dbReference>
<dbReference type="AlphaFoldDB" id="A0ABD3QAZ6"/>
<dbReference type="Gene3D" id="1.25.40.180">
    <property type="match status" value="2"/>
</dbReference>
<dbReference type="InterPro" id="IPR003891">
    <property type="entry name" value="Initiation_fac_eIF4g_MI"/>
</dbReference>
<dbReference type="Proteomes" id="UP001530315">
    <property type="component" value="Unassembled WGS sequence"/>
</dbReference>
<evidence type="ECO:0000256" key="3">
    <source>
        <dbReference type="ARBA" id="ARBA00022917"/>
    </source>
</evidence>